<feature type="signal peptide" evidence="9">
    <location>
        <begin position="1"/>
        <end position="23"/>
    </location>
</feature>
<protein>
    <recommendedName>
        <fullName evidence="10 11">EGF-like domain-containing protein</fullName>
    </recommendedName>
</protein>
<keyword evidence="13" id="KW-1185">Reference proteome</keyword>
<feature type="transmembrane region" description="Helical" evidence="8">
    <location>
        <begin position="1324"/>
        <end position="1344"/>
    </location>
</feature>
<dbReference type="InterPro" id="IPR003368">
    <property type="entry name" value="POMP_repeat"/>
</dbReference>
<dbReference type="EMBL" id="MCFG01000555">
    <property type="protein sequence ID" value="ORX64116.1"/>
    <property type="molecule type" value="Genomic_DNA"/>
</dbReference>
<keyword evidence="8" id="KW-0812">Transmembrane</keyword>
<evidence type="ECO:0000259" key="11">
    <source>
        <dbReference type="PROSITE" id="PS01186"/>
    </source>
</evidence>
<feature type="transmembrane region" description="Helical" evidence="8">
    <location>
        <begin position="1356"/>
        <end position="1380"/>
    </location>
</feature>
<comment type="caution">
    <text evidence="12">The sequence shown here is derived from an EMBL/GenBank/DDBJ whole genome shotgun (WGS) entry which is preliminary data.</text>
</comment>
<evidence type="ECO:0000256" key="9">
    <source>
        <dbReference type="SAM" id="SignalP"/>
    </source>
</evidence>
<keyword evidence="8" id="KW-1133">Transmembrane helix</keyword>
<evidence type="ECO:0000256" key="3">
    <source>
        <dbReference type="ARBA" id="ARBA00004613"/>
    </source>
</evidence>
<feature type="domain" description="EGF-like" evidence="10 11">
    <location>
        <begin position="920"/>
        <end position="931"/>
    </location>
</feature>
<dbReference type="Proteomes" id="UP000193944">
    <property type="component" value="Unassembled WGS sequence"/>
</dbReference>
<feature type="chain" id="PRO_5012801877" description="EGF-like domain-containing protein" evidence="9">
    <location>
        <begin position="24"/>
        <end position="1474"/>
    </location>
</feature>
<comment type="subcellular location">
    <subcellularLocation>
        <location evidence="1">Cell envelope</location>
    </subcellularLocation>
    <subcellularLocation>
        <location evidence="2">Cell outer membrane</location>
    </subcellularLocation>
    <subcellularLocation>
        <location evidence="3">Secreted</location>
    </subcellularLocation>
</comment>
<proteinExistence type="predicted"/>
<evidence type="ECO:0000256" key="1">
    <source>
        <dbReference type="ARBA" id="ARBA00004196"/>
    </source>
</evidence>
<keyword evidence="6 8" id="KW-0472">Membrane</keyword>
<evidence type="ECO:0000256" key="8">
    <source>
        <dbReference type="SAM" id="Phobius"/>
    </source>
</evidence>
<reference evidence="12 13" key="1">
    <citation type="submission" date="2016-08" db="EMBL/GenBank/DDBJ databases">
        <title>A Parts List for Fungal Cellulosomes Revealed by Comparative Genomics.</title>
        <authorList>
            <consortium name="DOE Joint Genome Institute"/>
            <person name="Haitjema C.H."/>
            <person name="Gilmore S.P."/>
            <person name="Henske J.K."/>
            <person name="Solomon K.V."/>
            <person name="De Groot R."/>
            <person name="Kuo A."/>
            <person name="Mondo S.J."/>
            <person name="Salamov A.A."/>
            <person name="Labutti K."/>
            <person name="Zhao Z."/>
            <person name="Chiniquy J."/>
            <person name="Barry K."/>
            <person name="Brewer H.M."/>
            <person name="Purvine S.O."/>
            <person name="Wright A.T."/>
            <person name="Boxma B."/>
            <person name="Van Alen T."/>
            <person name="Hackstein J.H."/>
            <person name="Baker S.E."/>
            <person name="Grigoriev I.V."/>
            <person name="O'Malley M.A."/>
        </authorList>
    </citation>
    <scope>NUCLEOTIDE SEQUENCE [LARGE SCALE GENOMIC DNA]</scope>
    <source>
        <strain evidence="12 13">S4</strain>
    </source>
</reference>
<evidence type="ECO:0000256" key="5">
    <source>
        <dbReference type="ARBA" id="ARBA00022729"/>
    </source>
</evidence>
<dbReference type="GO" id="GO:0005576">
    <property type="term" value="C:extracellular region"/>
    <property type="evidence" value="ECO:0007669"/>
    <property type="project" value="UniProtKB-SubCell"/>
</dbReference>
<dbReference type="PROSITE" id="PS00022">
    <property type="entry name" value="EGF_1"/>
    <property type="match status" value="1"/>
</dbReference>
<dbReference type="OrthoDB" id="2159603at2759"/>
<evidence type="ECO:0000313" key="12">
    <source>
        <dbReference type="EMBL" id="ORX64116.1"/>
    </source>
</evidence>
<sequence length="1474" mass="170946">MEIRNSFILFIFFILFQSLIIDAKDYKIKNDSNLFYDLNSIISQNQNSDELILNFVDNYYDMSLLNDYSIDISVETNIYFIGNINGTYFDYKNGPRGTMHFNIYNGGKDKTISYDNIIFGNSSPTASLIRLESTKDQMNVVFNNCTFENHNNNIINFQITCTYQVQLTPQIVFNKCNFYNNLGKILNTLHYMDTKHLELYKCSTIQFKDSNFINNNGLFVVHHSRFIFENCYFSEVHKNVLNENIDFSLIETYSGLSYVSFDSCLFENINVKGSVPLIIAHGVILKIENSTFKNCLTDYGYLIDVKRNVKKTQQVEINNSVFKNTNSIIDGDYTIIYINDSVFENIIQKYSLPAISGSVYSNLYIKNTKFLNFNLTKELFEEESIHEFDNIELYNINSNAKSLFNILHSNATFTNIKINKVSCNGDERESSLILYNSSDAITKLTIGYLDIKDSNFNGPFIKIKGNSNEFEMYNSNINHVISYGPLINIYTKKIKVNITENTITNNTNNSKIQCGIIHFSNDVDISIKNNYFLKNHSKNDGGAICFDNISELKLNVISNIFEKNEAINGGAIYFAEKSKTSVNEYYNSNNSNDMEYLSLLNSITKIADDTEITTINENEKKEKNDNSGKIENENENVIIVIENNYFIENVAINFGGAIYSEYDMLYLATTKNNTVIKNSAGIMGGGIYSPKYVNKTLFNLNNWKFINNTVSSNIDNYTSKPSYIKLNNSYKNGKEIKIRTGDQIYLNFTLHDEFDQLVKDITKYYSGITLILYMTINDNKENSNENKNEDYNEYENEYYNINIYNKKNQNFYRLTGNIGMFTNGICEFNNFRINANPDLYNSYTLKLKVENYNDELEIKYSNIPIEILNCNNNQIKIYDKNNIIYCENPKCEENCPVNEQRATCVPSNKISVNSPIYNKCECLKGWDGVNCSEKVFINYRNEKIVNDYGFIKTLLFAFGLFCLFFSNLFITYNQYFQCSLNFFFKHIGITLLLLIYVLNIMLALELGGKKENKQKFVFVGDDNNDDINIKSRIDFNQTTNMNKTISINNSNSNTNLNNSNKNSMGNIYKNSMNNLHKNNSMNNLRINGSMDNLRKNSYNIYKNSMENINYYQKNSIDSTNYNNNNYYHKSMDNINNSNYSSNENELTNIKKSLSKNINDKSSDALLQKKPSLIPKSGIFKSLRIKNFHNRFKSNDENNTNFEIKKTSSYSQDSYQNLTSKKDYDIKSDATSSWIDELNYNYQKKIKAARSILYQAIFIFIIIFILLIVLIIINGVINSNIETNKNIYDDDVSLDTSTNKNNVSNIDQNIDGYWFFKCRLEKSDLALNSFHTFVLIFLFMTSKVASKYDYVFSYVRYTQYVILIAFATGPIINILTYSILYKDTIQKIYMNIILNSICYLSLFIYLSWDKIYYILKQDADDCTHYFVYKRHERCTIHNSKVCGCKLNISQINLKQSCQNYIDIYNLCSNINKRIN</sequence>
<accession>A0A1Y1VSX9</accession>
<name>A0A1Y1VSX9_9FUNG</name>
<gene>
    <name evidence="12" type="ORF">BCR32DRAFT_273221</name>
</gene>
<feature type="transmembrane region" description="Helical" evidence="8">
    <location>
        <begin position="1387"/>
        <end position="1407"/>
    </location>
</feature>
<evidence type="ECO:0000256" key="4">
    <source>
        <dbReference type="ARBA" id="ARBA00022525"/>
    </source>
</evidence>
<dbReference type="InterPro" id="IPR000742">
    <property type="entry name" value="EGF"/>
</dbReference>
<evidence type="ECO:0000256" key="6">
    <source>
        <dbReference type="ARBA" id="ARBA00023136"/>
    </source>
</evidence>
<organism evidence="12 13">
    <name type="scientific">Anaeromyces robustus</name>
    <dbReference type="NCBI Taxonomy" id="1754192"/>
    <lineage>
        <taxon>Eukaryota</taxon>
        <taxon>Fungi</taxon>
        <taxon>Fungi incertae sedis</taxon>
        <taxon>Chytridiomycota</taxon>
        <taxon>Chytridiomycota incertae sedis</taxon>
        <taxon>Neocallimastigomycetes</taxon>
        <taxon>Neocallimastigales</taxon>
        <taxon>Neocallimastigaceae</taxon>
        <taxon>Anaeromyces</taxon>
    </lineage>
</organism>
<dbReference type="PANTHER" id="PTHR32158">
    <property type="entry name" value="RING-TYPE DOMAIN-CONTAINING PROTEIN"/>
    <property type="match status" value="1"/>
</dbReference>
<keyword evidence="4" id="KW-0964">Secreted</keyword>
<dbReference type="PROSITE" id="PS01186">
    <property type="entry name" value="EGF_2"/>
    <property type="match status" value="1"/>
</dbReference>
<evidence type="ECO:0000256" key="7">
    <source>
        <dbReference type="ARBA" id="ARBA00023237"/>
    </source>
</evidence>
<feature type="transmembrane region" description="Helical" evidence="8">
    <location>
        <begin position="948"/>
        <end position="970"/>
    </location>
</feature>
<feature type="transmembrane region" description="Helical" evidence="8">
    <location>
        <begin position="1251"/>
        <end position="1276"/>
    </location>
</feature>
<feature type="transmembrane region" description="Helical" evidence="8">
    <location>
        <begin position="982"/>
        <end position="1004"/>
    </location>
</feature>
<keyword evidence="5 9" id="KW-0732">Signal</keyword>
<evidence type="ECO:0000313" key="13">
    <source>
        <dbReference type="Proteomes" id="UP000193944"/>
    </source>
</evidence>
<evidence type="ECO:0000256" key="2">
    <source>
        <dbReference type="ARBA" id="ARBA00004442"/>
    </source>
</evidence>
<keyword evidence="7" id="KW-0998">Cell outer membrane</keyword>
<dbReference type="NCBIfam" id="TIGR01376">
    <property type="entry name" value="POMP_repeat"/>
    <property type="match status" value="1"/>
</dbReference>
<reference evidence="12 13" key="2">
    <citation type="submission" date="2016-08" db="EMBL/GenBank/DDBJ databases">
        <title>Pervasive Adenine N6-methylation of Active Genes in Fungi.</title>
        <authorList>
            <consortium name="DOE Joint Genome Institute"/>
            <person name="Mondo S.J."/>
            <person name="Dannebaum R.O."/>
            <person name="Kuo R.C."/>
            <person name="Labutti K."/>
            <person name="Haridas S."/>
            <person name="Kuo A."/>
            <person name="Salamov A."/>
            <person name="Ahrendt S.R."/>
            <person name="Lipzen A."/>
            <person name="Sullivan W."/>
            <person name="Andreopoulos W.B."/>
            <person name="Clum A."/>
            <person name="Lindquist E."/>
            <person name="Daum C."/>
            <person name="Ramamoorthy G.K."/>
            <person name="Gryganskyi A."/>
            <person name="Culley D."/>
            <person name="Magnuson J.K."/>
            <person name="James T.Y."/>
            <person name="O'Malley M.A."/>
            <person name="Stajich J.E."/>
            <person name="Spatafora J.W."/>
            <person name="Visel A."/>
            <person name="Grigoriev I.V."/>
        </authorList>
    </citation>
    <scope>NUCLEOTIDE SEQUENCE [LARGE SCALE GENOMIC DNA]</scope>
    <source>
        <strain evidence="12 13">S4</strain>
    </source>
</reference>
<dbReference type="PANTHER" id="PTHR32158:SF18">
    <property type="entry name" value="RING-TYPE DOMAIN-CONTAINING PROTEIN-RELATED"/>
    <property type="match status" value="1"/>
</dbReference>
<evidence type="ECO:0000259" key="10">
    <source>
        <dbReference type="PROSITE" id="PS00022"/>
    </source>
</evidence>